<dbReference type="Proteomes" id="UP000660262">
    <property type="component" value="Unassembled WGS sequence"/>
</dbReference>
<reference evidence="2" key="1">
    <citation type="submission" date="2020-10" db="EMBL/GenBank/DDBJ databases">
        <title>Unveiling of a novel bifunctional photoreceptor, Dualchrome1, isolated from a cosmopolitan green alga.</title>
        <authorList>
            <person name="Suzuki S."/>
            <person name="Kawachi M."/>
        </authorList>
    </citation>
    <scope>NUCLEOTIDE SEQUENCE</scope>
    <source>
        <strain evidence="2">NIES 2893</strain>
    </source>
</reference>
<dbReference type="AlphaFoldDB" id="A0A830HYQ6"/>
<sequence>MKMQQSAASTPLDDLIGVRHVAMLKIDVEGADLLALSSADASFAAHRVDHSVVEFGPPSRWTAVTGQSAADGVSVMTKIRNHGYHVRVIRSFAWDAARGMISDNTIREATRFNVQYLELVNEADDEQLVRAMSTCNCESYLWFARREQQ</sequence>
<evidence type="ECO:0000313" key="2">
    <source>
        <dbReference type="EMBL" id="GHP11715.1"/>
    </source>
</evidence>
<dbReference type="SUPFAM" id="SSF53335">
    <property type="entry name" value="S-adenosyl-L-methionine-dependent methyltransferases"/>
    <property type="match status" value="1"/>
</dbReference>
<proteinExistence type="predicted"/>
<comment type="caution">
    <text evidence="2">The sequence shown here is derived from an EMBL/GenBank/DDBJ whole genome shotgun (WGS) entry which is preliminary data.</text>
</comment>
<evidence type="ECO:0000259" key="1">
    <source>
        <dbReference type="Pfam" id="PF05050"/>
    </source>
</evidence>
<feature type="domain" description="Methyltransferase FkbM" evidence="1">
    <location>
        <begin position="10"/>
        <end position="85"/>
    </location>
</feature>
<evidence type="ECO:0000313" key="3">
    <source>
        <dbReference type="Proteomes" id="UP000660262"/>
    </source>
</evidence>
<gene>
    <name evidence="2" type="ORF">PPROV_001044300</name>
</gene>
<dbReference type="Gene3D" id="3.40.50.150">
    <property type="entry name" value="Vaccinia Virus protein VP39"/>
    <property type="match status" value="1"/>
</dbReference>
<dbReference type="InterPro" id="IPR029063">
    <property type="entry name" value="SAM-dependent_MTases_sf"/>
</dbReference>
<protein>
    <recommendedName>
        <fullName evidence="1">Methyltransferase FkbM domain-containing protein</fullName>
    </recommendedName>
</protein>
<organism evidence="2 3">
    <name type="scientific">Pycnococcus provasolii</name>
    <dbReference type="NCBI Taxonomy" id="41880"/>
    <lineage>
        <taxon>Eukaryota</taxon>
        <taxon>Viridiplantae</taxon>
        <taxon>Chlorophyta</taxon>
        <taxon>Pseudoscourfieldiophyceae</taxon>
        <taxon>Pseudoscourfieldiales</taxon>
        <taxon>Pycnococcaceae</taxon>
        <taxon>Pycnococcus</taxon>
    </lineage>
</organism>
<dbReference type="Pfam" id="PF05050">
    <property type="entry name" value="Methyltransf_21"/>
    <property type="match status" value="1"/>
</dbReference>
<name>A0A830HYQ6_9CHLO</name>
<dbReference type="InterPro" id="IPR006342">
    <property type="entry name" value="FkbM_mtfrase"/>
</dbReference>
<keyword evidence="3" id="KW-1185">Reference proteome</keyword>
<dbReference type="EMBL" id="BNJQ01000036">
    <property type="protein sequence ID" value="GHP11715.1"/>
    <property type="molecule type" value="Genomic_DNA"/>
</dbReference>
<dbReference type="OrthoDB" id="411251at2759"/>
<accession>A0A830HYQ6</accession>